<accession>A0A367JKJ6</accession>
<organism evidence="2 3">
    <name type="scientific">Rhizopus stolonifer</name>
    <name type="common">Rhizopus nigricans</name>
    <dbReference type="NCBI Taxonomy" id="4846"/>
    <lineage>
        <taxon>Eukaryota</taxon>
        <taxon>Fungi</taxon>
        <taxon>Fungi incertae sedis</taxon>
        <taxon>Mucoromycota</taxon>
        <taxon>Mucoromycotina</taxon>
        <taxon>Mucoromycetes</taxon>
        <taxon>Mucorales</taxon>
        <taxon>Mucorineae</taxon>
        <taxon>Rhizopodaceae</taxon>
        <taxon>Rhizopus</taxon>
    </lineage>
</organism>
<evidence type="ECO:0000256" key="1">
    <source>
        <dbReference type="SAM" id="MobiDB-lite"/>
    </source>
</evidence>
<proteinExistence type="predicted"/>
<dbReference type="OrthoDB" id="2289992at2759"/>
<feature type="region of interest" description="Disordered" evidence="1">
    <location>
        <begin position="28"/>
        <end position="48"/>
    </location>
</feature>
<evidence type="ECO:0000313" key="2">
    <source>
        <dbReference type="EMBL" id="RCH90470.1"/>
    </source>
</evidence>
<comment type="caution">
    <text evidence="2">The sequence shown here is derived from an EMBL/GenBank/DDBJ whole genome shotgun (WGS) entry which is preliminary data.</text>
</comment>
<dbReference type="Proteomes" id="UP000253551">
    <property type="component" value="Unassembled WGS sequence"/>
</dbReference>
<feature type="compositionally biased region" description="Acidic residues" evidence="1">
    <location>
        <begin position="38"/>
        <end position="48"/>
    </location>
</feature>
<name>A0A367JKJ6_RHIST</name>
<gene>
    <name evidence="2" type="ORF">CU098_010108</name>
</gene>
<dbReference type="EMBL" id="PJQM01003153">
    <property type="protein sequence ID" value="RCH90470.1"/>
    <property type="molecule type" value="Genomic_DNA"/>
</dbReference>
<protein>
    <submittedName>
        <fullName evidence="2">Uncharacterized protein</fullName>
    </submittedName>
</protein>
<keyword evidence="3" id="KW-1185">Reference proteome</keyword>
<dbReference type="AlphaFoldDB" id="A0A367JKJ6"/>
<sequence length="107" mass="12277">MSSSSKFNNKQFEQLLSEIPSFYTQPTVQEPSFRTTVDDELTMGDDSDAPYEHTLMQSGLLDWLHDAGIKIPQQRLQMLLEHLTHKKYKNTQQDGTAMDEKGSILSR</sequence>
<evidence type="ECO:0000313" key="3">
    <source>
        <dbReference type="Proteomes" id="UP000253551"/>
    </source>
</evidence>
<reference evidence="2 3" key="1">
    <citation type="journal article" date="2018" name="G3 (Bethesda)">
        <title>Phylogenetic and Phylogenomic Definition of Rhizopus Species.</title>
        <authorList>
            <person name="Gryganskyi A.P."/>
            <person name="Golan J."/>
            <person name="Dolatabadi S."/>
            <person name="Mondo S."/>
            <person name="Robb S."/>
            <person name="Idnurm A."/>
            <person name="Muszewska A."/>
            <person name="Steczkiewicz K."/>
            <person name="Masonjones S."/>
            <person name="Liao H.L."/>
            <person name="Gajdeczka M.T."/>
            <person name="Anike F."/>
            <person name="Vuek A."/>
            <person name="Anishchenko I.M."/>
            <person name="Voigt K."/>
            <person name="de Hoog G.S."/>
            <person name="Smith M.E."/>
            <person name="Heitman J."/>
            <person name="Vilgalys R."/>
            <person name="Stajich J.E."/>
        </authorList>
    </citation>
    <scope>NUCLEOTIDE SEQUENCE [LARGE SCALE GENOMIC DNA]</scope>
    <source>
        <strain evidence="2 3">LSU 92-RS-03</strain>
    </source>
</reference>